<evidence type="ECO:0000256" key="8">
    <source>
        <dbReference type="ARBA" id="ARBA00022840"/>
    </source>
</evidence>
<dbReference type="PANTHER" id="PTHR11164">
    <property type="entry name" value="GLUTAMATE CYSTEINE LIGASE"/>
    <property type="match status" value="1"/>
</dbReference>
<evidence type="ECO:0000256" key="6">
    <source>
        <dbReference type="ARBA" id="ARBA00022684"/>
    </source>
</evidence>
<protein>
    <recommendedName>
        <fullName evidence="4 11">Glutamate--cysteine ligase</fullName>
        <ecNumber evidence="3 11">6.3.2.2</ecNumber>
    </recommendedName>
    <alternativeName>
        <fullName evidence="10 11">Gamma-ECS</fullName>
    </alternativeName>
    <alternativeName>
        <fullName evidence="9 11">Gamma-glutamylcysteine synthetase</fullName>
    </alternativeName>
</protein>
<dbReference type="Gene3D" id="1.10.8.960">
    <property type="match status" value="1"/>
</dbReference>
<dbReference type="GO" id="GO:0005524">
    <property type="term" value="F:ATP binding"/>
    <property type="evidence" value="ECO:0007669"/>
    <property type="project" value="UniProtKB-UniRule"/>
</dbReference>
<dbReference type="EC" id="6.3.2.2" evidence="3 11"/>
<evidence type="ECO:0000256" key="2">
    <source>
        <dbReference type="ARBA" id="ARBA00008100"/>
    </source>
</evidence>
<evidence type="ECO:0000313" key="12">
    <source>
        <dbReference type="EMBL" id="KDR14761.1"/>
    </source>
</evidence>
<evidence type="ECO:0000256" key="10">
    <source>
        <dbReference type="ARBA" id="ARBA00032122"/>
    </source>
</evidence>
<dbReference type="FunCoup" id="A0A067QZ11">
    <property type="interactions" value="987"/>
</dbReference>
<sequence>MGLLTEGSPLSWEETKDLADHVRQHGVVQFINLYKRLRDRQGDVLKWGDEVEYILVKFDHEKKVARVSLRASEVLNILQEKEVKSPQSVKSLWRPEYGAYMIEGTPGKPYGGLLAHFNIVEANMKYRREEVARSLNPGEVVMSVTSFPRLGCRDFTDPPTVPTPESGASRSLFLPDEAIFPGHPRFKTLTRNIRQRRGSKVVINLPIFKDKNTPSPFIENLRALGDDGESSKAALPNHVYMDAMGFGMGCCCLQLTFQACNINEARTLYDQLTPLCPIMLALTAASPLHRGYVTDVDCRWNVISCSVDCRTREERGEVPLKHNKFRIPKSRYDSIDSYLSPQGEKYNDVPLIYDMAIYEQLRDADIDHLLAQHIAHLFIRDSVSLFTEKVDQDDEQDTDHFENIQSTNWQTMRFKPPPPNSPIGWRVEFRPCEVQITDFENAAIVCFVVLLTRAILSYQLNFIIPISKVDENMKRAQKRDAVLQEEFYFRKDITTCVSPPAATSCCHTSDCSDVYTPMTVDQIINGKPNEFPGLIPLINSYLSGMDVDADTHCTIQQYLKLIQRRASGDLQTTASWMRQFIQSHPEYKHDSVVSERINYDLLTQIHRIQTGEISCPELLGTCLQSKTQESIPAAVQKAEAINGECC</sequence>
<dbReference type="GO" id="GO:0017109">
    <property type="term" value="C:glutamate-cysteine ligase complex"/>
    <property type="evidence" value="ECO:0007669"/>
    <property type="project" value="TreeGrafter"/>
</dbReference>
<dbReference type="GO" id="GO:0006750">
    <property type="term" value="P:glutathione biosynthetic process"/>
    <property type="evidence" value="ECO:0007669"/>
    <property type="project" value="UniProtKB-UniRule"/>
</dbReference>
<keyword evidence="13" id="KW-1185">Reference proteome</keyword>
<comment type="pathway">
    <text evidence="1 11">Sulfur metabolism; glutathione biosynthesis; glutathione from L-cysteine and L-glutamate: step 1/2.</text>
</comment>
<evidence type="ECO:0000256" key="11">
    <source>
        <dbReference type="RuleBase" id="RU367135"/>
    </source>
</evidence>
<proteinExistence type="inferred from homology"/>
<name>A0A067QZ11_ZOONE</name>
<evidence type="ECO:0000256" key="7">
    <source>
        <dbReference type="ARBA" id="ARBA00022741"/>
    </source>
</evidence>
<dbReference type="FunFam" id="3.30.590.50:FF:000001">
    <property type="entry name" value="Glutamate-cysteine ligase Gcs1"/>
    <property type="match status" value="1"/>
</dbReference>
<dbReference type="PANTHER" id="PTHR11164:SF0">
    <property type="entry name" value="GLUTAMATE--CYSTEINE LIGASE CATALYTIC SUBUNIT"/>
    <property type="match status" value="1"/>
</dbReference>
<keyword evidence="8 11" id="KW-0067">ATP-binding</keyword>
<evidence type="ECO:0000256" key="1">
    <source>
        <dbReference type="ARBA" id="ARBA00005006"/>
    </source>
</evidence>
<dbReference type="OMA" id="IAHMFIR"/>
<evidence type="ECO:0000313" key="13">
    <source>
        <dbReference type="Proteomes" id="UP000027135"/>
    </source>
</evidence>
<dbReference type="InterPro" id="IPR004308">
    <property type="entry name" value="GCS"/>
</dbReference>
<dbReference type="AlphaFoldDB" id="A0A067QZ11"/>
<dbReference type="Pfam" id="PF03074">
    <property type="entry name" value="GCS"/>
    <property type="match status" value="1"/>
</dbReference>
<dbReference type="eggNOG" id="KOG3754">
    <property type="taxonomic scope" value="Eukaryota"/>
</dbReference>
<dbReference type="FunFam" id="1.10.8.960:FF:000001">
    <property type="entry name" value="Glutamate--cysteine ligase catalytic subunit"/>
    <property type="match status" value="1"/>
</dbReference>
<keyword evidence="5 11" id="KW-0436">Ligase</keyword>
<dbReference type="GO" id="GO:0004357">
    <property type="term" value="F:glutamate-cysteine ligase activity"/>
    <property type="evidence" value="ECO:0007669"/>
    <property type="project" value="UniProtKB-UniRule"/>
</dbReference>
<dbReference type="SUPFAM" id="SSF55931">
    <property type="entry name" value="Glutamine synthetase/guanido kinase"/>
    <property type="match status" value="1"/>
</dbReference>
<organism evidence="12 13">
    <name type="scientific">Zootermopsis nevadensis</name>
    <name type="common">Dampwood termite</name>
    <dbReference type="NCBI Taxonomy" id="136037"/>
    <lineage>
        <taxon>Eukaryota</taxon>
        <taxon>Metazoa</taxon>
        <taxon>Ecdysozoa</taxon>
        <taxon>Arthropoda</taxon>
        <taxon>Hexapoda</taxon>
        <taxon>Insecta</taxon>
        <taxon>Pterygota</taxon>
        <taxon>Neoptera</taxon>
        <taxon>Polyneoptera</taxon>
        <taxon>Dictyoptera</taxon>
        <taxon>Blattodea</taxon>
        <taxon>Blattoidea</taxon>
        <taxon>Termitoidae</taxon>
        <taxon>Termopsidae</taxon>
        <taxon>Zootermopsis</taxon>
    </lineage>
</organism>
<evidence type="ECO:0000256" key="3">
    <source>
        <dbReference type="ARBA" id="ARBA00012220"/>
    </source>
</evidence>
<keyword evidence="7 11" id="KW-0547">Nucleotide-binding</keyword>
<evidence type="ECO:0000256" key="4">
    <source>
        <dbReference type="ARBA" id="ARBA00014618"/>
    </source>
</evidence>
<keyword evidence="6 11" id="KW-0317">Glutathione biosynthesis</keyword>
<evidence type="ECO:0000256" key="5">
    <source>
        <dbReference type="ARBA" id="ARBA00022598"/>
    </source>
</evidence>
<evidence type="ECO:0000256" key="9">
    <source>
        <dbReference type="ARBA" id="ARBA00030585"/>
    </source>
</evidence>
<dbReference type="Proteomes" id="UP000027135">
    <property type="component" value="Unassembled WGS sequence"/>
</dbReference>
<dbReference type="Gene3D" id="3.30.590.50">
    <property type="match status" value="2"/>
</dbReference>
<dbReference type="UniPathway" id="UPA00142">
    <property type="reaction ID" value="UER00209"/>
</dbReference>
<dbReference type="InParanoid" id="A0A067QZ11"/>
<accession>A0A067QZ11</accession>
<dbReference type="EMBL" id="KK852865">
    <property type="protein sequence ID" value="KDR14761.1"/>
    <property type="molecule type" value="Genomic_DNA"/>
</dbReference>
<comment type="catalytic activity">
    <reaction evidence="11">
        <text>L-cysteine + L-glutamate + ATP = gamma-L-glutamyl-L-cysteine + ADP + phosphate + H(+)</text>
        <dbReference type="Rhea" id="RHEA:13285"/>
        <dbReference type="ChEBI" id="CHEBI:15378"/>
        <dbReference type="ChEBI" id="CHEBI:29985"/>
        <dbReference type="ChEBI" id="CHEBI:30616"/>
        <dbReference type="ChEBI" id="CHEBI:35235"/>
        <dbReference type="ChEBI" id="CHEBI:43474"/>
        <dbReference type="ChEBI" id="CHEBI:58173"/>
        <dbReference type="ChEBI" id="CHEBI:456216"/>
        <dbReference type="EC" id="6.3.2.2"/>
    </reaction>
</comment>
<reference evidence="12 13" key="1">
    <citation type="journal article" date="2014" name="Nat. Commun.">
        <title>Molecular traces of alternative social organization in a termite genome.</title>
        <authorList>
            <person name="Terrapon N."/>
            <person name="Li C."/>
            <person name="Robertson H.M."/>
            <person name="Ji L."/>
            <person name="Meng X."/>
            <person name="Booth W."/>
            <person name="Chen Z."/>
            <person name="Childers C.P."/>
            <person name="Glastad K.M."/>
            <person name="Gokhale K."/>
            <person name="Gowin J."/>
            <person name="Gronenberg W."/>
            <person name="Hermansen R.A."/>
            <person name="Hu H."/>
            <person name="Hunt B.G."/>
            <person name="Huylmans A.K."/>
            <person name="Khalil S.M."/>
            <person name="Mitchell R.D."/>
            <person name="Munoz-Torres M.C."/>
            <person name="Mustard J.A."/>
            <person name="Pan H."/>
            <person name="Reese J.T."/>
            <person name="Scharf M.E."/>
            <person name="Sun F."/>
            <person name="Vogel H."/>
            <person name="Xiao J."/>
            <person name="Yang W."/>
            <person name="Yang Z."/>
            <person name="Yang Z."/>
            <person name="Zhou J."/>
            <person name="Zhu J."/>
            <person name="Brent C.S."/>
            <person name="Elsik C.G."/>
            <person name="Goodisman M.A."/>
            <person name="Liberles D.A."/>
            <person name="Roe R.M."/>
            <person name="Vargo E.L."/>
            <person name="Vilcinskas A."/>
            <person name="Wang J."/>
            <person name="Bornberg-Bauer E."/>
            <person name="Korb J."/>
            <person name="Zhang G."/>
            <person name="Liebig J."/>
        </authorList>
    </citation>
    <scope>NUCLEOTIDE SEQUENCE [LARGE SCALE GENOMIC DNA]</scope>
    <source>
        <tissue evidence="12">Whole organism</tissue>
    </source>
</reference>
<dbReference type="FunFam" id="3.30.590.50:FF:000002">
    <property type="entry name" value="Glutamate--cysteine ligase catalytic subunit"/>
    <property type="match status" value="1"/>
</dbReference>
<comment type="similarity">
    <text evidence="2 11">Belongs to the glutamate--cysteine ligase type 3 family.</text>
</comment>
<dbReference type="STRING" id="136037.A0A067QZ11"/>
<dbReference type="InterPro" id="IPR014746">
    <property type="entry name" value="Gln_synth/guanido_kin_cat_dom"/>
</dbReference>
<dbReference type="OrthoDB" id="7939818at2759"/>
<gene>
    <name evidence="12" type="ORF">L798_11516</name>
</gene>